<dbReference type="GO" id="GO:0019843">
    <property type="term" value="F:rRNA binding"/>
    <property type="evidence" value="ECO:0007669"/>
    <property type="project" value="UniProtKB-UniRule"/>
</dbReference>
<dbReference type="STRING" id="43662.TW75_15915"/>
<reference evidence="11" key="2">
    <citation type="submission" date="2017-06" db="EMBL/GenBank/DDBJ databases">
        <authorList>
            <person name="Kim H.J."/>
            <person name="Triplett B.A."/>
        </authorList>
    </citation>
    <scope>NUCLEOTIDE SEQUENCE</scope>
    <source>
        <strain evidence="11">36Y_RITHPW</strain>
    </source>
</reference>
<dbReference type="GO" id="GO:0005840">
    <property type="term" value="C:ribosome"/>
    <property type="evidence" value="ECO:0007669"/>
    <property type="project" value="UniProtKB-KW"/>
</dbReference>
<dbReference type="Proteomes" id="UP000305423">
    <property type="component" value="Unassembled WGS sequence"/>
</dbReference>
<keyword evidence="2 8" id="KW-0699">rRNA-binding</keyword>
<dbReference type="SUPFAM" id="SSF50104">
    <property type="entry name" value="Translation proteins SH3-like domain"/>
    <property type="match status" value="1"/>
</dbReference>
<comment type="similarity">
    <text evidence="1 8 9">Belongs to the universal ribosomal protein uL24 family.</text>
</comment>
<sequence length="104" mass="11355">MAAKIRRDDEVIVLAGKDKGKRGKVLSVVTETGRVFVEGVNIIKKHQKPVPQLQQAGGVVEKEASVDVSNVAIFNAETGKADRVGFRFEDGKKVRFFKSTGKTI</sequence>
<feature type="domain" description="KOW" evidence="10">
    <location>
        <begin position="4"/>
        <end position="31"/>
    </location>
</feature>
<dbReference type="CDD" id="cd06089">
    <property type="entry name" value="KOW_RPL26"/>
    <property type="match status" value="1"/>
</dbReference>
<comment type="subunit">
    <text evidence="8">Part of the 50S ribosomal subunit.</text>
</comment>
<dbReference type="OrthoDB" id="9807419at2"/>
<evidence type="ECO:0000313" key="12">
    <source>
        <dbReference type="EMBL" id="TMN76737.1"/>
    </source>
</evidence>
<dbReference type="PROSITE" id="PS01108">
    <property type="entry name" value="RIBOSOMAL_L24"/>
    <property type="match status" value="1"/>
</dbReference>
<reference evidence="14" key="5">
    <citation type="submission" date="2019-06" db="EMBL/GenBank/DDBJ databases">
        <title>Co-occurence of chitin degradation, pigmentation and bioactivity in marine Pseudoalteromonas.</title>
        <authorList>
            <person name="Sonnenschein E.C."/>
            <person name="Bech P.K."/>
        </authorList>
    </citation>
    <scope>NUCLEOTIDE SEQUENCE [LARGE SCALE GENOMIC DNA]</scope>
    <source>
        <strain evidence="14">S1607</strain>
    </source>
</reference>
<dbReference type="InterPro" id="IPR008991">
    <property type="entry name" value="Translation_prot_SH3-like_sf"/>
</dbReference>
<evidence type="ECO:0000313" key="14">
    <source>
        <dbReference type="Proteomes" id="UP000305423"/>
    </source>
</evidence>
<dbReference type="SMART" id="SM00739">
    <property type="entry name" value="KOW"/>
    <property type="match status" value="1"/>
</dbReference>
<keyword evidence="13" id="KW-1185">Reference proteome</keyword>
<dbReference type="NCBIfam" id="TIGR01079">
    <property type="entry name" value="rplX_bact"/>
    <property type="match status" value="1"/>
</dbReference>
<evidence type="ECO:0000259" key="10">
    <source>
        <dbReference type="SMART" id="SM00739"/>
    </source>
</evidence>
<protein>
    <recommendedName>
        <fullName evidence="6 8">Large ribosomal subunit protein uL24</fullName>
    </recommendedName>
</protein>
<proteinExistence type="inferred from homology"/>
<keyword evidence="5 8" id="KW-0687">Ribonucleoprotein</keyword>
<gene>
    <name evidence="8" type="primary">rplX</name>
    <name evidence="11" type="ORF">CEX98_19670</name>
    <name evidence="12" type="ORF">CWB74_12195</name>
</gene>
<evidence type="ECO:0000256" key="5">
    <source>
        <dbReference type="ARBA" id="ARBA00023274"/>
    </source>
</evidence>
<dbReference type="GO" id="GO:0003735">
    <property type="term" value="F:structural constituent of ribosome"/>
    <property type="evidence" value="ECO:0007669"/>
    <property type="project" value="InterPro"/>
</dbReference>
<dbReference type="RefSeq" id="WP_010378260.1">
    <property type="nucleotide sequence ID" value="NZ_CP011924.1"/>
</dbReference>
<dbReference type="InterPro" id="IPR003256">
    <property type="entry name" value="Ribosomal_uL24"/>
</dbReference>
<evidence type="ECO:0000256" key="4">
    <source>
        <dbReference type="ARBA" id="ARBA00022980"/>
    </source>
</evidence>
<dbReference type="InterPro" id="IPR005824">
    <property type="entry name" value="KOW"/>
</dbReference>
<dbReference type="GO" id="GO:1990904">
    <property type="term" value="C:ribonucleoprotein complex"/>
    <property type="evidence" value="ECO:0007669"/>
    <property type="project" value="UniProtKB-KW"/>
</dbReference>
<reference evidence="11" key="1">
    <citation type="journal article" date="2017" name="Genome Announc.">
        <title>Draft Genome Sequence of Pseudoalteromonas piscicida Strain 36Y ROTHPW, an Hypersaline Seawater Isolate from the South Coast of Sonora, Mexico.</title>
        <authorList>
            <person name="Sanchez-Diaz R."/>
            <person name="Molina-Garza Z.J."/>
            <person name="Cruz-Suarez L.E."/>
            <person name="Selvin J."/>
            <person name="Kiran G.S."/>
            <person name="Ibarra-Gamez J.C."/>
            <person name="Gomez-Gil B."/>
            <person name="Galaviz-Silva L."/>
        </authorList>
    </citation>
    <scope>NUCLEOTIDE SEQUENCE [LARGE SCALE GENOMIC DNA]</scope>
    <source>
        <strain evidence="11">36Y_RITHPW</strain>
    </source>
</reference>
<dbReference type="HAMAP" id="MF_01326_B">
    <property type="entry name" value="Ribosomal_uL24_B"/>
    <property type="match status" value="1"/>
</dbReference>
<keyword evidence="4 8" id="KW-0689">Ribosomal protein</keyword>
<keyword evidence="3 8" id="KW-0694">RNA-binding</keyword>
<dbReference type="KEGG" id="ppis:B1L02_17315"/>
<dbReference type="Pfam" id="PF17136">
    <property type="entry name" value="ribosomal_L24"/>
    <property type="match status" value="1"/>
</dbReference>
<dbReference type="InterPro" id="IPR057264">
    <property type="entry name" value="Ribosomal_uL24_C"/>
</dbReference>
<reference evidence="13" key="4">
    <citation type="journal article" date="2019" name="Genome Announc.">
        <title>Draft Genome Sequence of Pseudoalteromonas piscicida Strain 36Y ROTHPW, an Hypersaline Seawater Isolate from the South Coast of Sonora, Mexico.</title>
        <authorList>
            <person name="Sanchez-Diaz R."/>
            <person name="Molina-Garza Z.J."/>
            <person name="Cruz-Suarez L.E."/>
            <person name="Selvin J."/>
            <person name="Kiran G.S."/>
            <person name="Ibarra-Gamez J.C."/>
            <person name="Gomez-Gil B."/>
            <person name="Galaviz-Silva L."/>
        </authorList>
    </citation>
    <scope>NUCLEOTIDE SEQUENCE [LARGE SCALE GENOMIC DNA]</scope>
    <source>
        <strain evidence="13">36Y_RITHPW</strain>
    </source>
</reference>
<accession>A0A0F4NV87</accession>
<evidence type="ECO:0000313" key="13">
    <source>
        <dbReference type="Proteomes" id="UP000228621"/>
    </source>
</evidence>
<evidence type="ECO:0000256" key="9">
    <source>
        <dbReference type="RuleBase" id="RU003477"/>
    </source>
</evidence>
<dbReference type="PANTHER" id="PTHR12903">
    <property type="entry name" value="MITOCHONDRIAL RIBOSOMAL PROTEIN L24"/>
    <property type="match status" value="1"/>
</dbReference>
<dbReference type="GO" id="GO:0006412">
    <property type="term" value="P:translation"/>
    <property type="evidence" value="ECO:0007669"/>
    <property type="project" value="UniProtKB-UniRule"/>
</dbReference>
<dbReference type="AlphaFoldDB" id="A0A0F4NV87"/>
<dbReference type="InterPro" id="IPR005825">
    <property type="entry name" value="Ribosomal_uL24_CS"/>
</dbReference>
<name>A0A0F4NV87_PSEO7</name>
<comment type="function">
    <text evidence="7 8">One of the proteins that surrounds the polypeptide exit tunnel on the outside of the subunit.</text>
</comment>
<evidence type="ECO:0000256" key="8">
    <source>
        <dbReference type="HAMAP-Rule" id="MF_01326"/>
    </source>
</evidence>
<dbReference type="Gene3D" id="2.30.30.30">
    <property type="match status" value="1"/>
</dbReference>
<reference evidence="12 14" key="3">
    <citation type="submission" date="2017-12" db="EMBL/GenBank/DDBJ databases">
        <authorList>
            <person name="Paulsen S."/>
            <person name="Gram L.K."/>
        </authorList>
    </citation>
    <scope>NUCLEOTIDE SEQUENCE [LARGE SCALE GENOMIC DNA]</scope>
    <source>
        <strain evidence="12 14">S1607</strain>
    </source>
</reference>
<dbReference type="EMBL" id="PNEL01000028">
    <property type="protein sequence ID" value="TMN76737.1"/>
    <property type="molecule type" value="Genomic_DNA"/>
</dbReference>
<dbReference type="FunFam" id="2.30.30.30:FF:000004">
    <property type="entry name" value="50S ribosomal protein L24"/>
    <property type="match status" value="1"/>
</dbReference>
<comment type="function">
    <text evidence="8">One of two assembly initiator proteins, it binds directly to the 5'-end of the 23S rRNA, where it nucleates assembly of the 50S subunit.</text>
</comment>
<organism evidence="11 13">
    <name type="scientific">Pseudoalteromonas piscicida</name>
    <dbReference type="NCBI Taxonomy" id="43662"/>
    <lineage>
        <taxon>Bacteria</taxon>
        <taxon>Pseudomonadati</taxon>
        <taxon>Pseudomonadota</taxon>
        <taxon>Gammaproteobacteria</taxon>
        <taxon>Alteromonadales</taxon>
        <taxon>Pseudoalteromonadaceae</taxon>
        <taxon>Pseudoalteromonas</taxon>
    </lineage>
</organism>
<dbReference type="InterPro" id="IPR014722">
    <property type="entry name" value="Rib_uL2_dom2"/>
</dbReference>
<evidence type="ECO:0000313" key="11">
    <source>
        <dbReference type="EMBL" id="PCK30010.1"/>
    </source>
</evidence>
<evidence type="ECO:0000256" key="2">
    <source>
        <dbReference type="ARBA" id="ARBA00022730"/>
    </source>
</evidence>
<dbReference type="Pfam" id="PF00467">
    <property type="entry name" value="KOW"/>
    <property type="match status" value="1"/>
</dbReference>
<evidence type="ECO:0000256" key="3">
    <source>
        <dbReference type="ARBA" id="ARBA00022884"/>
    </source>
</evidence>
<evidence type="ECO:0000256" key="1">
    <source>
        <dbReference type="ARBA" id="ARBA00010618"/>
    </source>
</evidence>
<comment type="caution">
    <text evidence="11">The sequence shown here is derived from an EMBL/GenBank/DDBJ whole genome shotgun (WGS) entry which is preliminary data.</text>
</comment>
<dbReference type="EMBL" id="NKHF01000099">
    <property type="protein sequence ID" value="PCK30010.1"/>
    <property type="molecule type" value="Genomic_DNA"/>
</dbReference>
<dbReference type="GeneID" id="98337391"/>
<reference evidence="12" key="6">
    <citation type="submission" date="2019-09" db="EMBL/GenBank/DDBJ databases">
        <title>Co-occurence of chitin degradation, pigmentation and bioactivity in marine Pseudoalteromonas.</title>
        <authorList>
            <person name="Sonnenschein E.C."/>
            <person name="Bech P.K."/>
        </authorList>
    </citation>
    <scope>NUCLEOTIDE SEQUENCE</scope>
    <source>
        <strain evidence="12">S1607</strain>
    </source>
</reference>
<dbReference type="Proteomes" id="UP000228621">
    <property type="component" value="Unassembled WGS sequence"/>
</dbReference>
<evidence type="ECO:0000256" key="7">
    <source>
        <dbReference type="ARBA" id="ARBA00058688"/>
    </source>
</evidence>
<evidence type="ECO:0000256" key="6">
    <source>
        <dbReference type="ARBA" id="ARBA00035206"/>
    </source>
</evidence>
<dbReference type="InterPro" id="IPR041988">
    <property type="entry name" value="Ribosomal_uL24_KOW"/>
</dbReference>